<feature type="transmembrane region" description="Helical" evidence="1">
    <location>
        <begin position="326"/>
        <end position="350"/>
    </location>
</feature>
<organism evidence="2 3">
    <name type="scientific">Halosimplex aquaticum</name>
    <dbReference type="NCBI Taxonomy" id="3026162"/>
    <lineage>
        <taxon>Archaea</taxon>
        <taxon>Methanobacteriati</taxon>
        <taxon>Methanobacteriota</taxon>
        <taxon>Stenosarchaea group</taxon>
        <taxon>Halobacteria</taxon>
        <taxon>Halobacteriales</taxon>
        <taxon>Haloarculaceae</taxon>
        <taxon>Halosimplex</taxon>
    </lineage>
</organism>
<feature type="transmembrane region" description="Helical" evidence="1">
    <location>
        <begin position="145"/>
        <end position="165"/>
    </location>
</feature>
<reference evidence="2 3" key="1">
    <citation type="journal article" date="2019" name="Int. J. Syst. Evol. Microbiol.">
        <title>The Global Catalogue of Microorganisms (GCM) 10K type strain sequencing project: providing services to taxonomists for standard genome sequencing and annotation.</title>
        <authorList>
            <consortium name="The Broad Institute Genomics Platform"/>
            <consortium name="The Broad Institute Genome Sequencing Center for Infectious Disease"/>
            <person name="Wu L."/>
            <person name="Ma J."/>
        </authorList>
    </citation>
    <scope>NUCLEOTIDE SEQUENCE [LARGE SCALE GENOMIC DNA]</scope>
    <source>
        <strain evidence="2 3">XZYJT29</strain>
    </source>
</reference>
<feature type="transmembrane region" description="Helical" evidence="1">
    <location>
        <begin position="174"/>
        <end position="191"/>
    </location>
</feature>
<evidence type="ECO:0008006" key="4">
    <source>
        <dbReference type="Google" id="ProtNLM"/>
    </source>
</evidence>
<proteinExistence type="predicted"/>
<keyword evidence="1" id="KW-0812">Transmembrane</keyword>
<comment type="caution">
    <text evidence="2">The sequence shown here is derived from an EMBL/GenBank/DDBJ whole genome shotgun (WGS) entry which is preliminary data.</text>
</comment>
<keyword evidence="1" id="KW-1133">Transmembrane helix</keyword>
<evidence type="ECO:0000256" key="1">
    <source>
        <dbReference type="SAM" id="Phobius"/>
    </source>
</evidence>
<gene>
    <name evidence="2" type="ORF">ACFQMA_12165</name>
</gene>
<protein>
    <recommendedName>
        <fullName evidence="4">Dolichyl-phosphate-mannose-protein mannosyltransferase</fullName>
    </recommendedName>
</protein>
<accession>A0ABD5XZL0</accession>
<evidence type="ECO:0000313" key="2">
    <source>
        <dbReference type="EMBL" id="MFC7140577.1"/>
    </source>
</evidence>
<keyword evidence="3" id="KW-1185">Reference proteome</keyword>
<feature type="transmembrane region" description="Helical" evidence="1">
    <location>
        <begin position="391"/>
        <end position="410"/>
    </location>
</feature>
<feature type="transmembrane region" description="Helical" evidence="1">
    <location>
        <begin position="197"/>
        <end position="215"/>
    </location>
</feature>
<dbReference type="RefSeq" id="WP_274326132.1">
    <property type="nucleotide sequence ID" value="NZ_CP118158.1"/>
</dbReference>
<feature type="transmembrane region" description="Helical" evidence="1">
    <location>
        <begin position="422"/>
        <end position="443"/>
    </location>
</feature>
<dbReference type="EMBL" id="JBHTAS010000001">
    <property type="protein sequence ID" value="MFC7140577.1"/>
    <property type="molecule type" value="Genomic_DNA"/>
</dbReference>
<dbReference type="Proteomes" id="UP001596432">
    <property type="component" value="Unassembled WGS sequence"/>
</dbReference>
<feature type="transmembrane region" description="Helical" evidence="1">
    <location>
        <begin position="362"/>
        <end position="385"/>
    </location>
</feature>
<dbReference type="GeneID" id="78820873"/>
<feature type="transmembrane region" description="Helical" evidence="1">
    <location>
        <begin position="70"/>
        <end position="89"/>
    </location>
</feature>
<sequence>MRRAKWFWKLCVICSGLFVTSVALTPDAKAFDVSIYAGVPSVTLVLFGLLIFLSIAAISTSIVEGSRSHLWKGLSIAAVAYAGFFHLPLARGYVLATGFGADTLVHLGYIKDIISSGALTQFEYPATHLLFAEGTLLTGLRPKTIMWPISWMFFVVFMLSTVVFAQRMSGSRRLAAATGLASLTPIFGVYRVSIMPWLYSLSLLFLALTALESYVRDRREWFYCLLFLVLSISIYHPYTSAIVGITFFWYAIFKKNQSPSTHTHDPTIAVAFAFLVLVGTHLLLGTVDGYISAAVLNLLTTDGGGVTTAQQASTTSYSLLQLVTRFVIQVWGVLLTYFVFAGFTVLYLSFKWLRSDTGFYEKYISFQFIFAGLLSSGILVVGIFADNIIRVTQYLIIFSVLAVAIGIARSSEKLQSYTSPRIALTIVVLLTLPVIGLDLSTTYQPNDHITEKTATGYEWHLDTKDMDRETALNSGRDRFADYVYGHSNTDSAIESGDRILSTLRPPRMLGYEEHEEVSNAFRTRRALYLVTRVSDRRWHRSEPAWRYADLNYHTTQQLELLRNDKTADRVYNNGGLSIWSVDAANRSAN</sequence>
<feature type="transmembrane region" description="Helical" evidence="1">
    <location>
        <begin position="33"/>
        <end position="58"/>
    </location>
</feature>
<dbReference type="AlphaFoldDB" id="A0ABD5XZL0"/>
<evidence type="ECO:0000313" key="3">
    <source>
        <dbReference type="Proteomes" id="UP001596432"/>
    </source>
</evidence>
<feature type="transmembrane region" description="Helical" evidence="1">
    <location>
        <begin position="222"/>
        <end position="252"/>
    </location>
</feature>
<keyword evidence="1" id="KW-0472">Membrane</keyword>
<name>A0ABD5XZL0_9EURY</name>